<dbReference type="GeneID" id="79317399"/>
<comment type="caution">
    <text evidence="3">The sequence shown here is derived from an EMBL/GenBank/DDBJ whole genome shotgun (WGS) entry which is preliminary data.</text>
</comment>
<keyword evidence="4" id="KW-1185">Reference proteome</keyword>
<proteinExistence type="predicted"/>
<dbReference type="Pfam" id="PF26222">
    <property type="entry name" value="DUF8048"/>
    <property type="match status" value="1"/>
</dbReference>
<accession>A0ABD6AD73</accession>
<evidence type="ECO:0000313" key="4">
    <source>
        <dbReference type="Proteomes" id="UP001596547"/>
    </source>
</evidence>
<evidence type="ECO:0000313" key="3">
    <source>
        <dbReference type="EMBL" id="MFC7318421.1"/>
    </source>
</evidence>
<feature type="region of interest" description="Disordered" evidence="1">
    <location>
        <begin position="114"/>
        <end position="133"/>
    </location>
</feature>
<dbReference type="EMBL" id="JBHTBF010000003">
    <property type="protein sequence ID" value="MFC7318421.1"/>
    <property type="molecule type" value="Genomic_DNA"/>
</dbReference>
<organism evidence="3 4">
    <name type="scientific">Halomarina halobia</name>
    <dbReference type="NCBI Taxonomy" id="3033386"/>
    <lineage>
        <taxon>Archaea</taxon>
        <taxon>Methanobacteriati</taxon>
        <taxon>Methanobacteriota</taxon>
        <taxon>Stenosarchaea group</taxon>
        <taxon>Halobacteria</taxon>
        <taxon>Halobacteriales</taxon>
        <taxon>Natronomonadaceae</taxon>
        <taxon>Halomarina</taxon>
    </lineage>
</organism>
<feature type="compositionally biased region" description="Gly residues" evidence="1">
    <location>
        <begin position="123"/>
        <end position="133"/>
    </location>
</feature>
<dbReference type="RefSeq" id="WP_276305788.1">
    <property type="nucleotide sequence ID" value="NZ_CP119993.1"/>
</dbReference>
<dbReference type="AlphaFoldDB" id="A0ABD6AD73"/>
<protein>
    <recommendedName>
        <fullName evidence="2">DUF8048 domain-containing protein</fullName>
    </recommendedName>
</protein>
<sequence>MAEHPFPDSLVTTVANERSVDPERLRAVLDDVQRRYERDDGEYEYSTRHNYGWRDEQAYYLYGSENVWQTVQRDLSVADELTDAARHVHERAMLQSASGRGTERTVREMFDDGNEPLVVANPDGGGPRFGQDV</sequence>
<feature type="domain" description="DUF8048" evidence="2">
    <location>
        <begin position="4"/>
        <end position="120"/>
    </location>
</feature>
<evidence type="ECO:0000256" key="1">
    <source>
        <dbReference type="SAM" id="MobiDB-lite"/>
    </source>
</evidence>
<dbReference type="InterPro" id="IPR058361">
    <property type="entry name" value="DUF8048"/>
</dbReference>
<gene>
    <name evidence="3" type="ORF">ACFQPE_16705</name>
</gene>
<reference evidence="3 4" key="1">
    <citation type="journal article" date="2019" name="Int. J. Syst. Evol. Microbiol.">
        <title>The Global Catalogue of Microorganisms (GCM) 10K type strain sequencing project: providing services to taxonomists for standard genome sequencing and annotation.</title>
        <authorList>
            <consortium name="The Broad Institute Genomics Platform"/>
            <consortium name="The Broad Institute Genome Sequencing Center for Infectious Disease"/>
            <person name="Wu L."/>
            <person name="Ma J."/>
        </authorList>
    </citation>
    <scope>NUCLEOTIDE SEQUENCE [LARGE SCALE GENOMIC DNA]</scope>
    <source>
        <strain evidence="3 4">PSR21</strain>
    </source>
</reference>
<name>A0ABD6AD73_9EURY</name>
<evidence type="ECO:0000259" key="2">
    <source>
        <dbReference type="Pfam" id="PF26222"/>
    </source>
</evidence>
<dbReference type="Proteomes" id="UP001596547">
    <property type="component" value="Unassembled WGS sequence"/>
</dbReference>